<keyword evidence="9 15" id="KW-0547">Nucleotide-binding</keyword>
<feature type="domain" description="tRNA-specific 2-thiouridylase MnmA-like C-terminal" evidence="16">
    <location>
        <begin position="288"/>
        <end position="363"/>
    </location>
</feature>
<dbReference type="InterPro" id="IPR046884">
    <property type="entry name" value="MnmA-like_central"/>
</dbReference>
<evidence type="ECO:0000256" key="1">
    <source>
        <dbReference type="ARBA" id="ARBA00004496"/>
    </source>
</evidence>
<dbReference type="HAMAP" id="MF_00144">
    <property type="entry name" value="tRNA_thiouridyl_MnmA"/>
    <property type="match status" value="1"/>
</dbReference>
<evidence type="ECO:0000256" key="8">
    <source>
        <dbReference type="ARBA" id="ARBA00022694"/>
    </source>
</evidence>
<dbReference type="SUPFAM" id="SSF52402">
    <property type="entry name" value="Adenine nucleotide alpha hydrolases-like"/>
    <property type="match status" value="1"/>
</dbReference>
<feature type="binding site" evidence="15">
    <location>
        <position position="133"/>
    </location>
    <ligand>
        <name>ATP</name>
        <dbReference type="ChEBI" id="CHEBI:30616"/>
    </ligand>
</feature>
<evidence type="ECO:0000256" key="15">
    <source>
        <dbReference type="HAMAP-Rule" id="MF_00144"/>
    </source>
</evidence>
<feature type="region of interest" description="Interaction with tRNA" evidence="15">
    <location>
        <begin position="155"/>
        <end position="157"/>
    </location>
</feature>
<proteinExistence type="inferred from homology"/>
<keyword evidence="10 15" id="KW-0067">ATP-binding</keyword>
<accession>A0A6N8UBQ9</accession>
<dbReference type="GO" id="GO:0000049">
    <property type="term" value="F:tRNA binding"/>
    <property type="evidence" value="ECO:0007669"/>
    <property type="project" value="UniProtKB-KW"/>
</dbReference>
<keyword evidence="11 15" id="KW-0694">RNA-binding</keyword>
<dbReference type="EMBL" id="WUUQ01000002">
    <property type="protein sequence ID" value="MXQ73969.1"/>
    <property type="molecule type" value="Genomic_DNA"/>
</dbReference>
<dbReference type="NCBIfam" id="TIGR00420">
    <property type="entry name" value="trmU"/>
    <property type="match status" value="1"/>
</dbReference>
<evidence type="ECO:0000256" key="3">
    <source>
        <dbReference type="ARBA" id="ARBA00011949"/>
    </source>
</evidence>
<evidence type="ECO:0000256" key="6">
    <source>
        <dbReference type="ARBA" id="ARBA00022555"/>
    </source>
</evidence>
<dbReference type="RefSeq" id="WP_160625366.1">
    <property type="nucleotide sequence ID" value="NZ_WUUQ01000002.1"/>
</dbReference>
<evidence type="ECO:0000313" key="18">
    <source>
        <dbReference type="EMBL" id="MXQ73969.1"/>
    </source>
</evidence>
<dbReference type="EC" id="2.8.1.13" evidence="3 15"/>
<feature type="binding site" evidence="15">
    <location>
        <begin position="8"/>
        <end position="15"/>
    </location>
    <ligand>
        <name>ATP</name>
        <dbReference type="ChEBI" id="CHEBI:30616"/>
    </ligand>
</feature>
<dbReference type="AlphaFoldDB" id="A0A6N8UBQ9"/>
<dbReference type="Gene3D" id="3.40.50.620">
    <property type="entry name" value="HUPs"/>
    <property type="match status" value="1"/>
</dbReference>
<evidence type="ECO:0000256" key="4">
    <source>
        <dbReference type="ARBA" id="ARBA00013805"/>
    </source>
</evidence>
<feature type="region of interest" description="Interaction with target base in tRNA" evidence="15">
    <location>
        <begin position="104"/>
        <end position="106"/>
    </location>
</feature>
<dbReference type="FunFam" id="3.40.50.620:FF:000004">
    <property type="entry name" value="tRNA-specific 2-thiouridylase MnmA"/>
    <property type="match status" value="1"/>
</dbReference>
<keyword evidence="6 15" id="KW-0820">tRNA-binding</keyword>
<dbReference type="GO" id="GO:0103016">
    <property type="term" value="F:tRNA-uridine 2-sulfurtransferase activity"/>
    <property type="evidence" value="ECO:0007669"/>
    <property type="project" value="UniProtKB-EC"/>
</dbReference>
<name>A0A6N8UBQ9_9FIRM</name>
<evidence type="ECO:0000259" key="17">
    <source>
        <dbReference type="Pfam" id="PF20259"/>
    </source>
</evidence>
<organism evidence="18 19">
    <name type="scientific">Copranaerobaculum intestinale</name>
    <dbReference type="NCBI Taxonomy" id="2692629"/>
    <lineage>
        <taxon>Bacteria</taxon>
        <taxon>Bacillati</taxon>
        <taxon>Bacillota</taxon>
        <taxon>Erysipelotrichia</taxon>
        <taxon>Erysipelotrichales</taxon>
        <taxon>Erysipelotrichaceae</taxon>
        <taxon>Copranaerobaculum</taxon>
    </lineage>
</organism>
<keyword evidence="7 15" id="KW-0808">Transferase</keyword>
<dbReference type="InterPro" id="IPR004506">
    <property type="entry name" value="MnmA-like"/>
</dbReference>
<gene>
    <name evidence="15 18" type="primary">mnmA</name>
    <name evidence="18" type="ORF">GSF08_08445</name>
</gene>
<keyword evidence="12" id="KW-1015">Disulfide bond</keyword>
<comment type="catalytic activity">
    <reaction evidence="13 15">
        <text>S-sulfanyl-L-cysteinyl-[protein] + uridine(34) in tRNA + AH2 + ATP = 2-thiouridine(34) in tRNA + L-cysteinyl-[protein] + A + AMP + diphosphate + H(+)</text>
        <dbReference type="Rhea" id="RHEA:47032"/>
        <dbReference type="Rhea" id="RHEA-COMP:10131"/>
        <dbReference type="Rhea" id="RHEA-COMP:11726"/>
        <dbReference type="Rhea" id="RHEA-COMP:11727"/>
        <dbReference type="Rhea" id="RHEA-COMP:11728"/>
        <dbReference type="ChEBI" id="CHEBI:13193"/>
        <dbReference type="ChEBI" id="CHEBI:15378"/>
        <dbReference type="ChEBI" id="CHEBI:17499"/>
        <dbReference type="ChEBI" id="CHEBI:29950"/>
        <dbReference type="ChEBI" id="CHEBI:30616"/>
        <dbReference type="ChEBI" id="CHEBI:33019"/>
        <dbReference type="ChEBI" id="CHEBI:61963"/>
        <dbReference type="ChEBI" id="CHEBI:65315"/>
        <dbReference type="ChEBI" id="CHEBI:87170"/>
        <dbReference type="ChEBI" id="CHEBI:456215"/>
        <dbReference type="EC" id="2.8.1.13"/>
    </reaction>
</comment>
<evidence type="ECO:0000256" key="2">
    <source>
        <dbReference type="ARBA" id="ARBA00006191"/>
    </source>
</evidence>
<comment type="subcellular location">
    <subcellularLocation>
        <location evidence="1 15">Cytoplasm</location>
    </subcellularLocation>
</comment>
<evidence type="ECO:0000256" key="11">
    <source>
        <dbReference type="ARBA" id="ARBA00022884"/>
    </source>
</evidence>
<dbReference type="GO" id="GO:0005737">
    <property type="term" value="C:cytoplasm"/>
    <property type="evidence" value="ECO:0007669"/>
    <property type="project" value="UniProtKB-SubCell"/>
</dbReference>
<dbReference type="Proteomes" id="UP000434036">
    <property type="component" value="Unassembled WGS sequence"/>
</dbReference>
<evidence type="ECO:0000256" key="5">
    <source>
        <dbReference type="ARBA" id="ARBA00022490"/>
    </source>
</evidence>
<dbReference type="FunFam" id="2.40.30.10:FF:000023">
    <property type="entry name" value="tRNA-specific 2-thiouridylase MnmA"/>
    <property type="match status" value="1"/>
</dbReference>
<dbReference type="Pfam" id="PF20259">
    <property type="entry name" value="tRNA_Me_trans_M"/>
    <property type="match status" value="1"/>
</dbReference>
<evidence type="ECO:0000256" key="7">
    <source>
        <dbReference type="ARBA" id="ARBA00022679"/>
    </source>
</evidence>
<reference evidence="18 19" key="2">
    <citation type="submission" date="2020-01" db="EMBL/GenBank/DDBJ databases">
        <title>Clostridiaceae sp. nov. isolated from the gut of human by culturomics.</title>
        <authorList>
            <person name="Chang Y."/>
        </authorList>
    </citation>
    <scope>NUCLEOTIDE SEQUENCE [LARGE SCALE GENOMIC DNA]</scope>
    <source>
        <strain evidence="18 19">DONG20-135</strain>
    </source>
</reference>
<dbReference type="GO" id="GO:0005524">
    <property type="term" value="F:ATP binding"/>
    <property type="evidence" value="ECO:0007669"/>
    <property type="project" value="UniProtKB-KW"/>
</dbReference>
<evidence type="ECO:0000313" key="19">
    <source>
        <dbReference type="Proteomes" id="UP000434036"/>
    </source>
</evidence>
<comment type="function">
    <text evidence="14 15">Catalyzes the 2-thiolation of uridine at the wobble position (U34) of tRNA, leading to the formation of s(2)U34.</text>
</comment>
<feature type="site" description="Interaction with tRNA" evidence="15">
    <location>
        <position position="347"/>
    </location>
</feature>
<feature type="domain" description="tRNA-specific 2-thiouridylase MnmA-like central" evidence="17">
    <location>
        <begin position="214"/>
        <end position="277"/>
    </location>
</feature>
<dbReference type="Pfam" id="PF03054">
    <property type="entry name" value="tRNA_Me_trans"/>
    <property type="match status" value="1"/>
</dbReference>
<evidence type="ECO:0000256" key="13">
    <source>
        <dbReference type="ARBA" id="ARBA00051542"/>
    </source>
</evidence>
<feature type="region of interest" description="Interaction with tRNA" evidence="15">
    <location>
        <begin position="314"/>
        <end position="315"/>
    </location>
</feature>
<keyword evidence="19" id="KW-1185">Reference proteome</keyword>
<evidence type="ECO:0000256" key="9">
    <source>
        <dbReference type="ARBA" id="ARBA00022741"/>
    </source>
</evidence>
<sequence length="386" mass="43720">MKERVLLGLSGGVDSAVAAYILKEQGYHVTCAFMRNWDALANNDIKGNPTIQNDVCPQEKDYQDAKAVADALGLKLLRIDFIKEYWDYVFSEFLEEYKKGRTPNPDILCNKYIKFDAFLKFADELGFDRIATGHYAQVQHNETESIMLRGADDNKDQTYFLCQLSQTALRRTLFPIGNLEKQAVRSIAKEQKLPVAEKKDSTGICFIGERNFREFLQNYLPSKNGPIVDICTLKTVGEHIGVMYYTIGQRKGLGIGGNLGPWFVAGKDVEKNILYVCNGDENDWLYSDSCLVSHINWIGSLYPNPTMHCSAKFRYRQKDHFVTVTMMSDDTAMVVFDDPISSITCGQEAVFYENEICMGGGVIDDVFIHEVSLSKRISERADNKME</sequence>
<keyword evidence="8 15" id="KW-0819">tRNA processing</keyword>
<reference evidence="18 19" key="1">
    <citation type="submission" date="2019-12" db="EMBL/GenBank/DDBJ databases">
        <authorList>
            <person name="Yang R."/>
        </authorList>
    </citation>
    <scope>NUCLEOTIDE SEQUENCE [LARGE SCALE GENOMIC DNA]</scope>
    <source>
        <strain evidence="18 19">DONG20-135</strain>
    </source>
</reference>
<dbReference type="Gene3D" id="2.30.30.280">
    <property type="entry name" value="Adenine nucleotide alpha hydrolases-like domains"/>
    <property type="match status" value="1"/>
</dbReference>
<dbReference type="InterPro" id="IPR046885">
    <property type="entry name" value="MnmA-like_C"/>
</dbReference>
<dbReference type="CDD" id="cd01998">
    <property type="entry name" value="MnmA_TRMU-like"/>
    <property type="match status" value="1"/>
</dbReference>
<comment type="similarity">
    <text evidence="2 15">Belongs to the MnmA/TRMU family.</text>
</comment>
<dbReference type="NCBIfam" id="NF001138">
    <property type="entry name" value="PRK00143.1"/>
    <property type="match status" value="1"/>
</dbReference>
<dbReference type="InterPro" id="IPR023382">
    <property type="entry name" value="MnmA-like_central_sf"/>
</dbReference>
<dbReference type="FunFam" id="2.30.30.280:FF:000001">
    <property type="entry name" value="tRNA-specific 2-thiouridylase MnmA"/>
    <property type="match status" value="1"/>
</dbReference>
<dbReference type="Gene3D" id="2.40.30.10">
    <property type="entry name" value="Translation factors"/>
    <property type="match status" value="1"/>
</dbReference>
<evidence type="ECO:0000256" key="14">
    <source>
        <dbReference type="ARBA" id="ARBA00056575"/>
    </source>
</evidence>
<evidence type="ECO:0000259" key="16">
    <source>
        <dbReference type="Pfam" id="PF20258"/>
    </source>
</evidence>
<dbReference type="PANTHER" id="PTHR11933:SF5">
    <property type="entry name" value="MITOCHONDRIAL TRNA-SPECIFIC 2-THIOURIDYLASE 1"/>
    <property type="match status" value="1"/>
</dbReference>
<dbReference type="GO" id="GO:0002143">
    <property type="term" value="P:tRNA wobble position uridine thiolation"/>
    <property type="evidence" value="ECO:0007669"/>
    <property type="project" value="TreeGrafter"/>
</dbReference>
<feature type="active site" description="Nucleophile" evidence="15">
    <location>
        <position position="109"/>
    </location>
</feature>
<dbReference type="InterPro" id="IPR014729">
    <property type="entry name" value="Rossmann-like_a/b/a_fold"/>
</dbReference>
<feature type="active site" description="Cysteine persulfide intermediate" evidence="15">
    <location>
        <position position="205"/>
    </location>
</feature>
<feature type="site" description="Interaction with tRNA" evidence="15">
    <location>
        <position position="134"/>
    </location>
</feature>
<feature type="binding site" evidence="15">
    <location>
        <position position="34"/>
    </location>
    <ligand>
        <name>ATP</name>
        <dbReference type="ChEBI" id="CHEBI:30616"/>
    </ligand>
</feature>
<evidence type="ECO:0000256" key="12">
    <source>
        <dbReference type="ARBA" id="ARBA00023157"/>
    </source>
</evidence>
<comment type="caution">
    <text evidence="15">Lacks conserved residue(s) required for the propagation of feature annotation.</text>
</comment>
<dbReference type="PANTHER" id="PTHR11933">
    <property type="entry name" value="TRNA 5-METHYLAMINOMETHYL-2-THIOURIDYLATE -METHYLTRANSFERASE"/>
    <property type="match status" value="1"/>
</dbReference>
<keyword evidence="5 15" id="KW-0963">Cytoplasm</keyword>
<comment type="caution">
    <text evidence="18">The sequence shown here is derived from an EMBL/GenBank/DDBJ whole genome shotgun (WGS) entry which is preliminary data.</text>
</comment>
<dbReference type="Pfam" id="PF20258">
    <property type="entry name" value="tRNA_Me_trans_C"/>
    <property type="match status" value="1"/>
</dbReference>
<protein>
    <recommendedName>
        <fullName evidence="4 15">tRNA-specific 2-thiouridylase MnmA</fullName>
        <ecNumber evidence="3 15">2.8.1.13</ecNumber>
    </recommendedName>
</protein>
<evidence type="ECO:0000256" key="10">
    <source>
        <dbReference type="ARBA" id="ARBA00022840"/>
    </source>
</evidence>